<evidence type="ECO:0000313" key="3">
    <source>
        <dbReference type="Proteomes" id="UP001595900"/>
    </source>
</evidence>
<proteinExistence type="predicted"/>
<dbReference type="EMBL" id="JBHSCN010000005">
    <property type="protein sequence ID" value="MFC4244012.1"/>
    <property type="molecule type" value="Genomic_DNA"/>
</dbReference>
<accession>A0ABV8Q6M5</accession>
<evidence type="ECO:0000259" key="1">
    <source>
        <dbReference type="Pfam" id="PF20058"/>
    </source>
</evidence>
<reference evidence="3" key="1">
    <citation type="journal article" date="2019" name="Int. J. Syst. Evol. Microbiol.">
        <title>The Global Catalogue of Microorganisms (GCM) 10K type strain sequencing project: providing services to taxonomists for standard genome sequencing and annotation.</title>
        <authorList>
            <consortium name="The Broad Institute Genomics Platform"/>
            <consortium name="The Broad Institute Genome Sequencing Center for Infectious Disease"/>
            <person name="Wu L."/>
            <person name="Ma J."/>
        </authorList>
    </citation>
    <scope>NUCLEOTIDE SEQUENCE [LARGE SCALE GENOMIC DNA]</scope>
    <source>
        <strain evidence="3">CGMCC 1.10363</strain>
    </source>
</reference>
<feature type="domain" description="DUF6457" evidence="1">
    <location>
        <begin position="6"/>
        <end position="86"/>
    </location>
</feature>
<dbReference type="Pfam" id="PF20058">
    <property type="entry name" value="DUF6457"/>
    <property type="match status" value="1"/>
</dbReference>
<keyword evidence="3" id="KW-1185">Reference proteome</keyword>
<dbReference type="InterPro" id="IPR045598">
    <property type="entry name" value="DUF6457"/>
</dbReference>
<protein>
    <submittedName>
        <fullName evidence="2">DUF6457 domain-containing protein</fullName>
    </submittedName>
</protein>
<evidence type="ECO:0000313" key="2">
    <source>
        <dbReference type="EMBL" id="MFC4244012.1"/>
    </source>
</evidence>
<comment type="caution">
    <text evidence="2">The sequence shown here is derived from an EMBL/GenBank/DDBJ whole genome shotgun (WGS) entry which is preliminary data.</text>
</comment>
<sequence length="88" mass="9233">MSEQSTPSALDEWLAEACRLLGITTDPRLSTPLLLDVAARAAHTVVRPAAPITTFLVGLAAGRVGGSDEDVARAVRAILAGLEAWEHD</sequence>
<dbReference type="RefSeq" id="WP_390229080.1">
    <property type="nucleotide sequence ID" value="NZ_JBHSCN010000005.1"/>
</dbReference>
<organism evidence="2 3">
    <name type="scientific">Gryllotalpicola reticulitermitis</name>
    <dbReference type="NCBI Taxonomy" id="1184153"/>
    <lineage>
        <taxon>Bacteria</taxon>
        <taxon>Bacillati</taxon>
        <taxon>Actinomycetota</taxon>
        <taxon>Actinomycetes</taxon>
        <taxon>Micrococcales</taxon>
        <taxon>Microbacteriaceae</taxon>
        <taxon>Gryllotalpicola</taxon>
    </lineage>
</organism>
<gene>
    <name evidence="2" type="ORF">ACFOYW_11565</name>
</gene>
<name>A0ABV8Q6M5_9MICO</name>
<dbReference type="Proteomes" id="UP001595900">
    <property type="component" value="Unassembled WGS sequence"/>
</dbReference>